<dbReference type="Proteomes" id="UP000279236">
    <property type="component" value="Unassembled WGS sequence"/>
</dbReference>
<dbReference type="EC" id="3.2.1.78" evidence="4"/>
<dbReference type="STRING" id="105984.A0A427XU70"/>
<keyword evidence="6 10" id="KW-0732">Signal</keyword>
<dbReference type="SUPFAM" id="SSF51445">
    <property type="entry name" value="(Trans)glycosidases"/>
    <property type="match status" value="1"/>
</dbReference>
<dbReference type="InterPro" id="IPR001547">
    <property type="entry name" value="Glyco_hydro_5"/>
</dbReference>
<dbReference type="EMBL" id="RSCE01000005">
    <property type="protein sequence ID" value="RSH82379.1"/>
    <property type="molecule type" value="Genomic_DNA"/>
</dbReference>
<dbReference type="PANTHER" id="PTHR31451:SF39">
    <property type="entry name" value="MANNAN ENDO-1,4-BETA-MANNOSIDASE 1"/>
    <property type="match status" value="1"/>
</dbReference>
<evidence type="ECO:0000256" key="6">
    <source>
        <dbReference type="ARBA" id="ARBA00022729"/>
    </source>
</evidence>
<protein>
    <recommendedName>
        <fullName evidence="4">mannan endo-1,4-beta-mannosidase</fullName>
        <ecNumber evidence="4">3.2.1.78</ecNumber>
    </recommendedName>
</protein>
<feature type="region of interest" description="Disordered" evidence="9">
    <location>
        <begin position="38"/>
        <end position="69"/>
    </location>
</feature>
<keyword evidence="8" id="KW-0326">Glycosidase</keyword>
<comment type="caution">
    <text evidence="12">The sequence shown here is derived from an EMBL/GenBank/DDBJ whole genome shotgun (WGS) entry which is preliminary data.</text>
</comment>
<keyword evidence="5" id="KW-0964">Secreted</keyword>
<evidence type="ECO:0000256" key="2">
    <source>
        <dbReference type="ARBA" id="ARBA00004613"/>
    </source>
</evidence>
<dbReference type="GO" id="GO:0016985">
    <property type="term" value="F:mannan endo-1,4-beta-mannosidase activity"/>
    <property type="evidence" value="ECO:0007669"/>
    <property type="project" value="UniProtKB-EC"/>
</dbReference>
<evidence type="ECO:0000256" key="8">
    <source>
        <dbReference type="ARBA" id="ARBA00023295"/>
    </source>
</evidence>
<comment type="subcellular location">
    <subcellularLocation>
        <location evidence="2">Secreted</location>
    </subcellularLocation>
</comment>
<evidence type="ECO:0000256" key="10">
    <source>
        <dbReference type="SAM" id="SignalP"/>
    </source>
</evidence>
<accession>A0A427XU70</accession>
<dbReference type="Gene3D" id="3.20.20.80">
    <property type="entry name" value="Glycosidases"/>
    <property type="match status" value="1"/>
</dbReference>
<feature type="chain" id="PRO_5019340148" description="mannan endo-1,4-beta-mannosidase" evidence="10">
    <location>
        <begin position="19"/>
        <end position="471"/>
    </location>
</feature>
<evidence type="ECO:0000256" key="4">
    <source>
        <dbReference type="ARBA" id="ARBA00012706"/>
    </source>
</evidence>
<evidence type="ECO:0000256" key="3">
    <source>
        <dbReference type="ARBA" id="ARBA00005641"/>
    </source>
</evidence>
<organism evidence="12 13">
    <name type="scientific">Apiotrichum porosum</name>
    <dbReference type="NCBI Taxonomy" id="105984"/>
    <lineage>
        <taxon>Eukaryota</taxon>
        <taxon>Fungi</taxon>
        <taxon>Dikarya</taxon>
        <taxon>Basidiomycota</taxon>
        <taxon>Agaricomycotina</taxon>
        <taxon>Tremellomycetes</taxon>
        <taxon>Trichosporonales</taxon>
        <taxon>Trichosporonaceae</taxon>
        <taxon>Apiotrichum</taxon>
    </lineage>
</organism>
<gene>
    <name evidence="12" type="ORF">EHS24_007346</name>
</gene>
<dbReference type="PANTHER" id="PTHR31451">
    <property type="match status" value="1"/>
</dbReference>
<dbReference type="Pfam" id="PF26410">
    <property type="entry name" value="GH5_mannosidase"/>
    <property type="match status" value="1"/>
</dbReference>
<evidence type="ECO:0000256" key="7">
    <source>
        <dbReference type="ARBA" id="ARBA00022801"/>
    </source>
</evidence>
<feature type="signal peptide" evidence="10">
    <location>
        <begin position="1"/>
        <end position="18"/>
    </location>
</feature>
<comment type="catalytic activity">
    <reaction evidence="1">
        <text>Random hydrolysis of (1-&gt;4)-beta-D-mannosidic linkages in mannans, galactomannans and glucomannans.</text>
        <dbReference type="EC" id="3.2.1.78"/>
    </reaction>
</comment>
<comment type="similarity">
    <text evidence="3">Belongs to the glycosyl hydrolase 5 (cellulase A) family.</text>
</comment>
<dbReference type="AlphaFoldDB" id="A0A427XU70"/>
<reference evidence="12 13" key="1">
    <citation type="submission" date="2018-11" db="EMBL/GenBank/DDBJ databases">
        <title>Genome sequence of Apiotrichum porosum DSM 27194.</title>
        <authorList>
            <person name="Aliyu H."/>
            <person name="Gorte O."/>
            <person name="Ochsenreither K."/>
        </authorList>
    </citation>
    <scope>NUCLEOTIDE SEQUENCE [LARGE SCALE GENOMIC DNA]</scope>
    <source>
        <strain evidence="12 13">DSM 27194</strain>
    </source>
</reference>
<evidence type="ECO:0000259" key="11">
    <source>
        <dbReference type="Pfam" id="PF26410"/>
    </source>
</evidence>
<keyword evidence="7" id="KW-0378">Hydrolase</keyword>
<keyword evidence="13" id="KW-1185">Reference proteome</keyword>
<dbReference type="InterPro" id="IPR017853">
    <property type="entry name" value="GH"/>
</dbReference>
<dbReference type="OrthoDB" id="406631at2759"/>
<feature type="domain" description="Glycoside hydrolase family 5" evidence="11">
    <location>
        <begin position="106"/>
        <end position="398"/>
    </location>
</feature>
<dbReference type="GO" id="GO:0005576">
    <property type="term" value="C:extracellular region"/>
    <property type="evidence" value="ECO:0007669"/>
    <property type="project" value="UniProtKB-SubCell"/>
</dbReference>
<evidence type="ECO:0000256" key="9">
    <source>
        <dbReference type="SAM" id="MobiDB-lite"/>
    </source>
</evidence>
<dbReference type="InterPro" id="IPR045053">
    <property type="entry name" value="MAN-like"/>
</dbReference>
<evidence type="ECO:0000256" key="1">
    <source>
        <dbReference type="ARBA" id="ARBA00001678"/>
    </source>
</evidence>
<evidence type="ECO:0000256" key="5">
    <source>
        <dbReference type="ARBA" id="ARBA00022525"/>
    </source>
</evidence>
<evidence type="ECO:0000313" key="12">
    <source>
        <dbReference type="EMBL" id="RSH82379.1"/>
    </source>
</evidence>
<sequence length="471" mass="51481">MLPTKLFAVVALLPFVLAWQRPYRRDIVVRDSCGNEYTTTETAAPTTTTAQPTTQSTSNPLTAQSTTTVAPVSSTVAPISSTTAATSTTKTTTTSSAPATSTVPAGFVKASGTKFTLDGEQYCFAGMNAYWVPQLVLESQYDATFALLASIGVRVLRTWAFSMVTAVPSYDMTYYQLWSGSNFTINEGANGLERLDLTVKYAEKYGIKLIMTLANQWSDFGGMEMYLSQTGGDTTYHSNFYTYQPAITAFESYINTIVTRYKSSTTVFAWEIANEPRKSGDKPADPNFTVAQLTQWISDRAAYIKSIDSNHMVAIGDEGFYNWSNNTNVAYDGYAGMDFEANLKLSNIDFGTFHLYPEAWGETPAEEWGLGYIQAHINSMNEIGKPVVLEEFNMNTYAEQLATLPSWIDLAISGGLSGWMPWGLGAEDLSVTGSSVWQGGGSDSMDLYASKSDIWSILKADGAIMNTKCPL</sequence>
<dbReference type="GO" id="GO:0046355">
    <property type="term" value="P:mannan catabolic process"/>
    <property type="evidence" value="ECO:0007669"/>
    <property type="project" value="UniProtKB-ARBA"/>
</dbReference>
<proteinExistence type="inferred from homology"/>
<evidence type="ECO:0000313" key="13">
    <source>
        <dbReference type="Proteomes" id="UP000279236"/>
    </source>
</evidence>
<dbReference type="RefSeq" id="XP_028476611.1">
    <property type="nucleotide sequence ID" value="XM_028622718.1"/>
</dbReference>
<name>A0A427XU70_9TREE</name>
<dbReference type="GeneID" id="39591889"/>